<dbReference type="AlphaFoldDB" id="A0A9D7XSE1"/>
<feature type="domain" description="Glutaredoxin" evidence="2">
    <location>
        <begin position="155"/>
        <end position="220"/>
    </location>
</feature>
<reference evidence="3 4" key="1">
    <citation type="submission" date="2020-10" db="EMBL/GenBank/DDBJ databases">
        <title>Connecting structure to function with the recovery of over 1000 high-quality activated sludge metagenome-assembled genomes encoding full-length rRNA genes using long-read sequencing.</title>
        <authorList>
            <person name="Singleton C.M."/>
            <person name="Petriglieri F."/>
            <person name="Kristensen J.M."/>
            <person name="Kirkegaard R.H."/>
            <person name="Michaelsen T.Y."/>
            <person name="Andersen M.H."/>
            <person name="Karst S.M."/>
            <person name="Dueholm M.S."/>
            <person name="Nielsen P.H."/>
            <person name="Albertsen M."/>
        </authorList>
    </citation>
    <scope>NUCLEOTIDE SEQUENCE [LARGE SCALE GENOMIC DNA]</scope>
    <source>
        <strain evidence="3">Ribe_18-Q3-R11-54_MAXAC.273</strain>
    </source>
</reference>
<dbReference type="InterPro" id="IPR036249">
    <property type="entry name" value="Thioredoxin-like_sf"/>
</dbReference>
<dbReference type="SUPFAM" id="SSF52833">
    <property type="entry name" value="Thioredoxin-like"/>
    <property type="match status" value="1"/>
</dbReference>
<gene>
    <name evidence="3" type="ORF">IPP15_21690</name>
</gene>
<protein>
    <submittedName>
        <fullName evidence="3">Glutaredoxin</fullName>
    </submittedName>
</protein>
<evidence type="ECO:0000313" key="3">
    <source>
        <dbReference type="EMBL" id="MBK9984941.1"/>
    </source>
</evidence>
<name>A0A9D7XSE1_9BACT</name>
<organism evidence="3 4">
    <name type="scientific">Candidatus Opimibacter skivensis</name>
    <dbReference type="NCBI Taxonomy" id="2982028"/>
    <lineage>
        <taxon>Bacteria</taxon>
        <taxon>Pseudomonadati</taxon>
        <taxon>Bacteroidota</taxon>
        <taxon>Saprospiria</taxon>
        <taxon>Saprospirales</taxon>
        <taxon>Saprospiraceae</taxon>
        <taxon>Candidatus Opimibacter</taxon>
    </lineage>
</organism>
<comment type="caution">
    <text evidence="3">The sequence shown here is derived from an EMBL/GenBank/DDBJ whole genome shotgun (WGS) entry which is preliminary data.</text>
</comment>
<proteinExistence type="predicted"/>
<evidence type="ECO:0000256" key="1">
    <source>
        <dbReference type="SAM" id="MobiDB-lite"/>
    </source>
</evidence>
<feature type="region of interest" description="Disordered" evidence="1">
    <location>
        <begin position="100"/>
        <end position="146"/>
    </location>
</feature>
<dbReference type="Proteomes" id="UP000808337">
    <property type="component" value="Unassembled WGS sequence"/>
</dbReference>
<dbReference type="PROSITE" id="PS51354">
    <property type="entry name" value="GLUTAREDOXIN_2"/>
    <property type="match status" value="1"/>
</dbReference>
<feature type="compositionally biased region" description="Low complexity" evidence="1">
    <location>
        <begin position="110"/>
        <end position="142"/>
    </location>
</feature>
<dbReference type="EMBL" id="JADKGY010000032">
    <property type="protein sequence ID" value="MBK9984941.1"/>
    <property type="molecule type" value="Genomic_DNA"/>
</dbReference>
<evidence type="ECO:0000313" key="4">
    <source>
        <dbReference type="Proteomes" id="UP000808337"/>
    </source>
</evidence>
<accession>A0A9D7XSE1</accession>
<dbReference type="Pfam" id="PF00462">
    <property type="entry name" value="Glutaredoxin"/>
    <property type="match status" value="1"/>
</dbReference>
<sequence>MKAILSIFTLLLIGTTGFTQKQDVEVFEKKEGSKVIVMARNTGKVEYSVELNITSKGMDVMPSSKVETAIAPGFMKEMANLTPKPGESWEYSYEVTISQSTGKPTSNAGAIPTKASPSATPSPTQTREENSTTTNTTPTTITPLPPASELSKADIILYTKPGCGRCAFVKKQLTSKGISFEEYSTASDSPEINSMWAGLRNSGFTGGSVTMPVVRANGKYYYNIQDMQGFVDKLKK</sequence>
<dbReference type="Gene3D" id="3.40.30.10">
    <property type="entry name" value="Glutaredoxin"/>
    <property type="match status" value="1"/>
</dbReference>
<evidence type="ECO:0000259" key="2">
    <source>
        <dbReference type="Pfam" id="PF00462"/>
    </source>
</evidence>
<dbReference type="InterPro" id="IPR002109">
    <property type="entry name" value="Glutaredoxin"/>
</dbReference>